<dbReference type="AlphaFoldDB" id="A0A844XB61"/>
<protein>
    <submittedName>
        <fullName evidence="2">Uncharacterized protein</fullName>
    </submittedName>
</protein>
<dbReference type="EMBL" id="WUBR01000001">
    <property type="protein sequence ID" value="MWV27731.1"/>
    <property type="molecule type" value="Genomic_DNA"/>
</dbReference>
<gene>
    <name evidence="2" type="ORF">GRF63_07415</name>
</gene>
<reference evidence="2 3" key="1">
    <citation type="submission" date="2019-12" db="EMBL/GenBank/DDBJ databases">
        <authorList>
            <person name="Lee S.D."/>
        </authorList>
    </citation>
    <scope>NUCLEOTIDE SEQUENCE [LARGE SCALE GENOMIC DNA]</scope>
    <source>
        <strain evidence="2 3">GH3-10</strain>
    </source>
</reference>
<feature type="transmembrane region" description="Helical" evidence="1">
    <location>
        <begin position="6"/>
        <end position="25"/>
    </location>
</feature>
<dbReference type="RefSeq" id="WP_160485277.1">
    <property type="nucleotide sequence ID" value="NZ_WUBR01000001.1"/>
</dbReference>
<accession>A0A844XB61</accession>
<feature type="transmembrane region" description="Helical" evidence="1">
    <location>
        <begin position="32"/>
        <end position="51"/>
    </location>
</feature>
<name>A0A844XB61_9SPHN</name>
<reference evidence="2 3" key="2">
    <citation type="submission" date="2020-02" db="EMBL/GenBank/DDBJ databases">
        <title>Erythrobacter dongmakensis sp. nov., isolated from a tidal mudflat.</title>
        <authorList>
            <person name="Kim I.S."/>
        </authorList>
    </citation>
    <scope>NUCLEOTIDE SEQUENCE [LARGE SCALE GENOMIC DNA]</scope>
    <source>
        <strain evidence="2 3">GH3-10</strain>
    </source>
</reference>
<evidence type="ECO:0000313" key="3">
    <source>
        <dbReference type="Proteomes" id="UP000461409"/>
    </source>
</evidence>
<comment type="caution">
    <text evidence="2">The sequence shown here is derived from an EMBL/GenBank/DDBJ whole genome shotgun (WGS) entry which is preliminary data.</text>
</comment>
<keyword evidence="3" id="KW-1185">Reference proteome</keyword>
<organism evidence="2 3">
    <name type="scientific">Aurantiacibacter rhizosphaerae</name>
    <dbReference type="NCBI Taxonomy" id="2691582"/>
    <lineage>
        <taxon>Bacteria</taxon>
        <taxon>Pseudomonadati</taxon>
        <taxon>Pseudomonadota</taxon>
        <taxon>Alphaproteobacteria</taxon>
        <taxon>Sphingomonadales</taxon>
        <taxon>Erythrobacteraceae</taxon>
        <taxon>Aurantiacibacter</taxon>
    </lineage>
</organism>
<evidence type="ECO:0000256" key="1">
    <source>
        <dbReference type="SAM" id="Phobius"/>
    </source>
</evidence>
<sequence>MFDLVISIIVLAAIALAAGAFVLWRKGVTKQAMLMAILSVVMFVNVAIWLVPMKDGDTPMEAAVDAVDEGAVLRD</sequence>
<keyword evidence="1" id="KW-0812">Transmembrane</keyword>
<keyword evidence="1" id="KW-1133">Transmembrane helix</keyword>
<keyword evidence="1" id="KW-0472">Membrane</keyword>
<evidence type="ECO:0000313" key="2">
    <source>
        <dbReference type="EMBL" id="MWV27731.1"/>
    </source>
</evidence>
<proteinExistence type="predicted"/>
<dbReference type="Proteomes" id="UP000461409">
    <property type="component" value="Unassembled WGS sequence"/>
</dbReference>